<evidence type="ECO:0000256" key="2">
    <source>
        <dbReference type="ARBA" id="ARBA00022603"/>
    </source>
</evidence>
<keyword evidence="1 7" id="KW-0820">tRNA-binding</keyword>
<feature type="domain" description="RNA methyltransferase SpoU/TrmH type C-terminal" evidence="9">
    <location>
        <begin position="163"/>
        <end position="213"/>
    </location>
</feature>
<dbReference type="InterPro" id="IPR001537">
    <property type="entry name" value="SpoU_MeTrfase"/>
</dbReference>
<dbReference type="Proteomes" id="UP000605253">
    <property type="component" value="Unassembled WGS sequence"/>
</dbReference>
<evidence type="ECO:0000259" key="8">
    <source>
        <dbReference type="Pfam" id="PF00588"/>
    </source>
</evidence>
<dbReference type="Pfam" id="PF12105">
    <property type="entry name" value="SpoU_methylas_C"/>
    <property type="match status" value="1"/>
</dbReference>
<feature type="binding site" evidence="7">
    <location>
        <position position="139"/>
    </location>
    <ligand>
        <name>S-adenosyl-L-methionine</name>
        <dbReference type="ChEBI" id="CHEBI:59789"/>
    </ligand>
</feature>
<dbReference type="InterPro" id="IPR033671">
    <property type="entry name" value="TrmH"/>
</dbReference>
<evidence type="ECO:0000256" key="3">
    <source>
        <dbReference type="ARBA" id="ARBA00022679"/>
    </source>
</evidence>
<evidence type="ECO:0000256" key="5">
    <source>
        <dbReference type="ARBA" id="ARBA00022694"/>
    </source>
</evidence>
<name>A0A917CN83_9GAMM</name>
<dbReference type="PANTHER" id="PTHR43453:SF1">
    <property type="entry name" value="TRNA_RRNA METHYLTRANSFERASE SPOU TYPE DOMAIN-CONTAINING PROTEIN"/>
    <property type="match status" value="1"/>
</dbReference>
<dbReference type="Gene3D" id="3.40.1280.10">
    <property type="match status" value="1"/>
</dbReference>
<sequence>MTPQRFATLKKVLDQRQPDLTVVMDGVHKPHNFNAIIRTCDAVGVFEAHYIPVTERYRELTNTGKGSEKYVYAHRHNHFSEIGPVLKNQGYQLLAAHLSDEAVDFRAIDFTRPTALVMGAELEGLNPKTAQQVDQHVIIPMQGMVESLNVSVACAIMLYEAQRQRLAAGLYDNIRLDEETYRKTLFEWCWPRVAELCQEQDRDYPPLDASGEFESF</sequence>
<keyword evidence="2 7" id="KW-0489">Methyltransferase</keyword>
<proteinExistence type="inferred from homology"/>
<comment type="caution">
    <text evidence="10">The sequence shown here is derived from an EMBL/GenBank/DDBJ whole genome shotgun (WGS) entry which is preliminary data.</text>
</comment>
<keyword evidence="6 7" id="KW-0694">RNA-binding</keyword>
<evidence type="ECO:0000256" key="6">
    <source>
        <dbReference type="ARBA" id="ARBA00022884"/>
    </source>
</evidence>
<evidence type="ECO:0000313" key="11">
    <source>
        <dbReference type="Proteomes" id="UP000605253"/>
    </source>
</evidence>
<evidence type="ECO:0000259" key="9">
    <source>
        <dbReference type="Pfam" id="PF12105"/>
    </source>
</evidence>
<gene>
    <name evidence="10" type="primary">spoU</name>
    <name evidence="7" type="synonym">trmH</name>
    <name evidence="10" type="ORF">GCM10011365_13740</name>
</gene>
<accession>A0A917CN83</accession>
<dbReference type="InterPro" id="IPR022724">
    <property type="entry name" value="rRNA_MeTrfase_SpoU_C"/>
</dbReference>
<feature type="binding site" evidence="7">
    <location>
        <position position="148"/>
    </location>
    <ligand>
        <name>S-adenosyl-L-methionine</name>
        <dbReference type="ChEBI" id="CHEBI:59789"/>
    </ligand>
</feature>
<keyword evidence="3 7" id="KW-0808">Transferase</keyword>
<reference evidence="10" key="1">
    <citation type="journal article" date="2014" name="Int. J. Syst. Evol. Microbiol.">
        <title>Complete genome sequence of Corynebacterium casei LMG S-19264T (=DSM 44701T), isolated from a smear-ripened cheese.</title>
        <authorList>
            <consortium name="US DOE Joint Genome Institute (JGI-PGF)"/>
            <person name="Walter F."/>
            <person name="Albersmeier A."/>
            <person name="Kalinowski J."/>
            <person name="Ruckert C."/>
        </authorList>
    </citation>
    <scope>NUCLEOTIDE SEQUENCE</scope>
    <source>
        <strain evidence="10">CGMCC 1.12181</strain>
    </source>
</reference>
<dbReference type="PANTHER" id="PTHR43453">
    <property type="entry name" value="RRNA METHYLASE-LIKE"/>
    <property type="match status" value="1"/>
</dbReference>
<keyword evidence="11" id="KW-1185">Reference proteome</keyword>
<dbReference type="EC" id="2.1.1.34" evidence="7"/>
<evidence type="ECO:0000313" key="10">
    <source>
        <dbReference type="EMBL" id="GGF93707.1"/>
    </source>
</evidence>
<comment type="catalytic activity">
    <reaction evidence="7">
        <text>guanosine(18) in tRNA + S-adenosyl-L-methionine = 2'-O-methylguanosine(18) in tRNA + S-adenosyl-L-homocysteine + H(+)</text>
        <dbReference type="Rhea" id="RHEA:20077"/>
        <dbReference type="Rhea" id="RHEA-COMP:10190"/>
        <dbReference type="Rhea" id="RHEA-COMP:10192"/>
        <dbReference type="ChEBI" id="CHEBI:15378"/>
        <dbReference type="ChEBI" id="CHEBI:57856"/>
        <dbReference type="ChEBI" id="CHEBI:59789"/>
        <dbReference type="ChEBI" id="CHEBI:74269"/>
        <dbReference type="ChEBI" id="CHEBI:74445"/>
        <dbReference type="EC" id="2.1.1.34"/>
    </reaction>
</comment>
<dbReference type="Pfam" id="PF00588">
    <property type="entry name" value="SpoU_methylase"/>
    <property type="match status" value="1"/>
</dbReference>
<dbReference type="GO" id="GO:0000049">
    <property type="term" value="F:tRNA binding"/>
    <property type="evidence" value="ECO:0007669"/>
    <property type="project" value="UniProtKB-UniRule"/>
</dbReference>
<dbReference type="InterPro" id="IPR029026">
    <property type="entry name" value="tRNA_m1G_MTases_N"/>
</dbReference>
<organism evidence="10 11">
    <name type="scientific">Marinicella pacifica</name>
    <dbReference type="NCBI Taxonomy" id="1171543"/>
    <lineage>
        <taxon>Bacteria</taxon>
        <taxon>Pseudomonadati</taxon>
        <taxon>Pseudomonadota</taxon>
        <taxon>Gammaproteobacteria</taxon>
        <taxon>Lysobacterales</taxon>
        <taxon>Marinicellaceae</taxon>
        <taxon>Marinicella</taxon>
    </lineage>
</organism>
<protein>
    <recommendedName>
        <fullName evidence="7">tRNA (guanosine(18)-2'-O)-methyltransferase</fullName>
        <ecNumber evidence="7">2.1.1.34</ecNumber>
    </recommendedName>
    <alternativeName>
        <fullName evidence="7">tRNA [Gm18] methyltransferase</fullName>
    </alternativeName>
</protein>
<feature type="domain" description="tRNA/rRNA methyltransferase SpoU type" evidence="8">
    <location>
        <begin position="20"/>
        <end position="159"/>
    </location>
</feature>
<keyword evidence="4 7" id="KW-0949">S-adenosyl-L-methionine</keyword>
<dbReference type="GO" id="GO:0002938">
    <property type="term" value="P:tRNA guanine ribose methylation"/>
    <property type="evidence" value="ECO:0007669"/>
    <property type="project" value="UniProtKB-UniRule"/>
</dbReference>
<keyword evidence="5 7" id="KW-0819">tRNA processing</keyword>
<comment type="caution">
    <text evidence="7">Lacks conserved residue(s) required for the propagation of feature annotation.</text>
</comment>
<reference evidence="10" key="2">
    <citation type="submission" date="2020-09" db="EMBL/GenBank/DDBJ databases">
        <authorList>
            <person name="Sun Q."/>
            <person name="Zhou Y."/>
        </authorList>
    </citation>
    <scope>NUCLEOTIDE SEQUENCE</scope>
    <source>
        <strain evidence="10">CGMCC 1.12181</strain>
    </source>
</reference>
<dbReference type="CDD" id="cd18092">
    <property type="entry name" value="SpoU-like_TrmH"/>
    <property type="match status" value="1"/>
</dbReference>
<dbReference type="RefSeq" id="WP_188364977.1">
    <property type="nucleotide sequence ID" value="NZ_BAABJF010000002.1"/>
</dbReference>
<evidence type="ECO:0000256" key="4">
    <source>
        <dbReference type="ARBA" id="ARBA00022691"/>
    </source>
</evidence>
<dbReference type="InterPro" id="IPR029028">
    <property type="entry name" value="Alpha/beta_knot_MTases"/>
</dbReference>
<dbReference type="HAMAP" id="MF_02060">
    <property type="entry name" value="tRNA_methyltr_TrmH"/>
    <property type="match status" value="1"/>
</dbReference>
<dbReference type="SUPFAM" id="SSF75217">
    <property type="entry name" value="alpha/beta knot"/>
    <property type="match status" value="1"/>
</dbReference>
<evidence type="ECO:0000256" key="1">
    <source>
        <dbReference type="ARBA" id="ARBA00022555"/>
    </source>
</evidence>
<comment type="function">
    <text evidence="7">Catalyzes the 2'-O methylation of guanosine at position 18 in tRNA.</text>
</comment>
<dbReference type="AlphaFoldDB" id="A0A917CN83"/>
<dbReference type="GO" id="GO:0141100">
    <property type="term" value="F:tRNA (guanine(18)-2'-O)-methyltransferase activity"/>
    <property type="evidence" value="ECO:0007669"/>
    <property type="project" value="UniProtKB-UniRule"/>
</dbReference>
<dbReference type="NCBIfam" id="NF008295">
    <property type="entry name" value="PRK11081.1"/>
    <property type="match status" value="1"/>
</dbReference>
<comment type="similarity">
    <text evidence="7">Belongs to the class IV-like SAM-binding methyltransferase superfamily. RNA methyltransferase TrmH family.</text>
</comment>
<dbReference type="EMBL" id="BMEO01000005">
    <property type="protein sequence ID" value="GGF93707.1"/>
    <property type="molecule type" value="Genomic_DNA"/>
</dbReference>
<evidence type="ECO:0000256" key="7">
    <source>
        <dbReference type="HAMAP-Rule" id="MF_02060"/>
    </source>
</evidence>